<dbReference type="RefSeq" id="WP_251875308.1">
    <property type="nucleotide sequence ID" value="NZ_CP098755.1"/>
</dbReference>
<dbReference type="EMBL" id="CP098755">
    <property type="protein sequence ID" value="USG68035.1"/>
    <property type="molecule type" value="Genomic_DNA"/>
</dbReference>
<dbReference type="Proteomes" id="UP001056500">
    <property type="component" value="Chromosome"/>
</dbReference>
<dbReference type="InterPro" id="IPR025681">
    <property type="entry name" value="COOH-NH2_lig"/>
</dbReference>
<evidence type="ECO:0000313" key="2">
    <source>
        <dbReference type="Proteomes" id="UP001056500"/>
    </source>
</evidence>
<sequence>MFACSEEAKGSRSEWSECWQDLVLPQNHKKLVAFLKNPVRLKYLLRINGIPTTREEAPEPGTRTYRIQLIEKHVLTAERCQQQPQWLQHTVDHKRFERIDPSAEDYEVSAVLRLARRCLYAVGLYSGQIILEAASPYRIKVRAVSDTWELAHAEELSREAEKWWRAEQDRWGTHIQLKLGADPEFALRDADGKMVLASEYLGTTGVVGCDSTRYREELALHQHPLVELRPAPSGNPDILFLRIVKALGKAAQKITDKEIEWLAGGMPFEGYPIGGHIHFSGIRPHFRLLRQLDAYLALPLVLIEDQGCRQRRPRYGFLGDVREKEYGNSVSGFEYRTLPSWLVHPIVTRGVLHLAHLVAVSSELLSQDSIPPSLIRAYYSSDKERLIPFVEAMRKELSQLPDYERSRSILDQYFSYLLAVKVWPADQDLRREWCLYD</sequence>
<evidence type="ECO:0000313" key="1">
    <source>
        <dbReference type="EMBL" id="USG68035.1"/>
    </source>
</evidence>
<evidence type="ECO:0008006" key="3">
    <source>
        <dbReference type="Google" id="ProtNLM"/>
    </source>
</evidence>
<accession>A0ABY4WQ94</accession>
<protein>
    <recommendedName>
        <fullName evidence="3">Phage phiEco32-like COOH-NH2 ligase-type 2</fullName>
    </recommendedName>
</protein>
<dbReference type="Pfam" id="PF14395">
    <property type="entry name" value="COOH-NH2_lig"/>
    <property type="match status" value="1"/>
</dbReference>
<organism evidence="1 2">
    <name type="scientific">Brevibacillus ruminantium</name>
    <dbReference type="NCBI Taxonomy" id="2950604"/>
    <lineage>
        <taxon>Bacteria</taxon>
        <taxon>Bacillati</taxon>
        <taxon>Bacillota</taxon>
        <taxon>Bacilli</taxon>
        <taxon>Bacillales</taxon>
        <taxon>Paenibacillaceae</taxon>
        <taxon>Brevibacillus</taxon>
    </lineage>
</organism>
<keyword evidence="2" id="KW-1185">Reference proteome</keyword>
<proteinExistence type="predicted"/>
<gene>
    <name evidence="1" type="ORF">NDK47_12455</name>
</gene>
<name>A0ABY4WQ94_9BACL</name>
<reference evidence="1" key="1">
    <citation type="submission" date="2022-06" db="EMBL/GenBank/DDBJ databases">
        <title>Genome sequencing of Brevibacillus sp. BB3-R1.</title>
        <authorList>
            <person name="Heo J."/>
            <person name="Lee D."/>
            <person name="Won M."/>
            <person name="Han B.-H."/>
            <person name="Hong S.-B."/>
            <person name="Kwon S.-W."/>
        </authorList>
    </citation>
    <scope>NUCLEOTIDE SEQUENCE</scope>
    <source>
        <strain evidence="1">BB3-R1</strain>
    </source>
</reference>